<dbReference type="Proteomes" id="UP000467840">
    <property type="component" value="Chromosome 9"/>
</dbReference>
<dbReference type="InterPro" id="IPR043519">
    <property type="entry name" value="NT_sf"/>
</dbReference>
<keyword evidence="5" id="KW-1185">Reference proteome</keyword>
<reference evidence="4 5" key="1">
    <citation type="journal article" date="2020" name="Mol. Plant">
        <title>The Chromosome-Based Rubber Tree Genome Provides New Insights into Spurge Genome Evolution and Rubber Biosynthesis.</title>
        <authorList>
            <person name="Liu J."/>
            <person name="Shi C."/>
            <person name="Shi C.C."/>
            <person name="Li W."/>
            <person name="Zhang Q.J."/>
            <person name="Zhang Y."/>
            <person name="Li K."/>
            <person name="Lu H.F."/>
            <person name="Shi C."/>
            <person name="Zhu S.T."/>
            <person name="Xiao Z.Y."/>
            <person name="Nan H."/>
            <person name="Yue Y."/>
            <person name="Zhu X.G."/>
            <person name="Wu Y."/>
            <person name="Hong X.N."/>
            <person name="Fan G.Y."/>
            <person name="Tong Y."/>
            <person name="Zhang D."/>
            <person name="Mao C.L."/>
            <person name="Liu Y.L."/>
            <person name="Hao S.J."/>
            <person name="Liu W.Q."/>
            <person name="Lv M.Q."/>
            <person name="Zhang H.B."/>
            <person name="Liu Y."/>
            <person name="Hu-Tang G.R."/>
            <person name="Wang J.P."/>
            <person name="Wang J.H."/>
            <person name="Sun Y.H."/>
            <person name="Ni S.B."/>
            <person name="Chen W.B."/>
            <person name="Zhang X.C."/>
            <person name="Jiao Y.N."/>
            <person name="Eichler E.E."/>
            <person name="Li G.H."/>
            <person name="Liu X."/>
            <person name="Gao L.Z."/>
        </authorList>
    </citation>
    <scope>NUCLEOTIDE SEQUENCE [LARGE SCALE GENOMIC DNA]</scope>
    <source>
        <strain evidence="5">cv. GT1</strain>
        <tissue evidence="4">Leaf</tissue>
    </source>
</reference>
<dbReference type="Gene3D" id="3.30.460.10">
    <property type="entry name" value="Beta Polymerase, domain 2"/>
    <property type="match status" value="1"/>
</dbReference>
<evidence type="ECO:0000259" key="3">
    <source>
        <dbReference type="Pfam" id="PF26180"/>
    </source>
</evidence>
<feature type="domain" description="Poly(A) RNA polymerase mitochondrial-like central palm" evidence="2">
    <location>
        <begin position="83"/>
        <end position="198"/>
    </location>
</feature>
<accession>A0A6A6M072</accession>
<evidence type="ECO:0000313" key="4">
    <source>
        <dbReference type="EMBL" id="KAF2305763.1"/>
    </source>
</evidence>
<sequence length="692" mass="77790">MTETVLESVNNMKSQLRKYQWGIAVVRDPEVSFSGTENSALLFIMGDLQGSLSPCSSSISSLDLYPLSIDPELWLMAEQRTQEILWIIQPAMASEQKRKEVIDYIQRLIKGYCATEVFSFGSVPLKTYLPDGDIDLTALIQQNMEEDLARKSAISSNIKQDPNSEVKNVQYIQAKVKIVKCCVKDISVDISFNKLAGLCALCFLEQVDQLIGKDHLLKQSIILIKAWCFYESRILGAHHGLIGTYALEIMVLYIINIFHSSLPGPLAVLYRFLDYYSTFDWQNYCVSINGPVAISSLPEIAAKPRDNNGNELLINPEFLKNCRETFSIPIKAVENGGHEFPIKHLNILDPLKDGNNLGRSVNRGNFHRIKYALSHGAQRLGEILTLPGENMGARLEKFFVNTLDRNGRGERPDIQVPVPAFGTGRSEVSDLTGHYDNDYSGLLQGQWYHNYSMSVSPQISPPSSPSPSQVQQRSTRDILSQLLQYNQNAFFQRGINVFVPRVPLYHPYASYLYATTSGIDEMVKSRGTGTYIPDVSNHPCKDLLSWRRVRNPDSLTRSPVKLSRKAKEVEVENDPEADKSKNVCCLDLSLDEFKPQREKGENSSSMNLSLDQFPHLPYLKKSMSSEIGQSCQPIVKPLQARECFASLRSINFGTYRHSQSPLSLPSSMARKQVDSGVPNTLEIMPAIQKWES</sequence>
<evidence type="ECO:0000256" key="1">
    <source>
        <dbReference type="SAM" id="MobiDB-lite"/>
    </source>
</evidence>
<dbReference type="AlphaFoldDB" id="A0A6A6M072"/>
<feature type="region of interest" description="Disordered" evidence="1">
    <location>
        <begin position="454"/>
        <end position="474"/>
    </location>
</feature>
<evidence type="ECO:0000313" key="5">
    <source>
        <dbReference type="Proteomes" id="UP000467840"/>
    </source>
</evidence>
<dbReference type="Pfam" id="PF22600">
    <property type="entry name" value="MTPAP-like_central"/>
    <property type="match status" value="1"/>
</dbReference>
<dbReference type="InterPro" id="IPR058920">
    <property type="entry name" value="PAP-OAS1-bd-rel"/>
</dbReference>
<dbReference type="Gene3D" id="1.10.1410.10">
    <property type="match status" value="1"/>
</dbReference>
<dbReference type="CDD" id="cd05402">
    <property type="entry name" value="NT_PAP_TUTase"/>
    <property type="match status" value="1"/>
</dbReference>
<dbReference type="Pfam" id="PF26180">
    <property type="entry name" value="PAP-OAS1"/>
    <property type="match status" value="1"/>
</dbReference>
<protein>
    <recommendedName>
        <fullName evidence="6">Polymerase nucleotidyl transferase domain-containing protein</fullName>
    </recommendedName>
</protein>
<organism evidence="4 5">
    <name type="scientific">Hevea brasiliensis</name>
    <name type="common">Para rubber tree</name>
    <name type="synonym">Siphonia brasiliensis</name>
    <dbReference type="NCBI Taxonomy" id="3981"/>
    <lineage>
        <taxon>Eukaryota</taxon>
        <taxon>Viridiplantae</taxon>
        <taxon>Streptophyta</taxon>
        <taxon>Embryophyta</taxon>
        <taxon>Tracheophyta</taxon>
        <taxon>Spermatophyta</taxon>
        <taxon>Magnoliopsida</taxon>
        <taxon>eudicotyledons</taxon>
        <taxon>Gunneridae</taxon>
        <taxon>Pentapetalae</taxon>
        <taxon>rosids</taxon>
        <taxon>fabids</taxon>
        <taxon>Malpighiales</taxon>
        <taxon>Euphorbiaceae</taxon>
        <taxon>Crotonoideae</taxon>
        <taxon>Micrandreae</taxon>
        <taxon>Hevea</taxon>
    </lineage>
</organism>
<feature type="domain" description="PAP/OAS1 substrate-binding-related" evidence="3">
    <location>
        <begin position="211"/>
        <end position="403"/>
    </location>
</feature>
<dbReference type="SUPFAM" id="SSF81301">
    <property type="entry name" value="Nucleotidyltransferase"/>
    <property type="match status" value="1"/>
</dbReference>
<dbReference type="PANTHER" id="PTHR45979">
    <property type="entry name" value="PAP/OAS1 SUBSTRATE-BINDING DOMAIN SUPERFAMILY"/>
    <property type="match status" value="1"/>
</dbReference>
<dbReference type="SUPFAM" id="SSF81631">
    <property type="entry name" value="PAP/OAS1 substrate-binding domain"/>
    <property type="match status" value="1"/>
</dbReference>
<evidence type="ECO:0008006" key="6">
    <source>
        <dbReference type="Google" id="ProtNLM"/>
    </source>
</evidence>
<proteinExistence type="predicted"/>
<evidence type="ECO:0000259" key="2">
    <source>
        <dbReference type="Pfam" id="PF22600"/>
    </source>
</evidence>
<dbReference type="InterPro" id="IPR054708">
    <property type="entry name" value="MTPAP-like_central"/>
</dbReference>
<dbReference type="PANTHER" id="PTHR45979:SF6">
    <property type="entry name" value="NUCLEOTIDYLTRANSFERASE DOMAIN PROTEIN"/>
    <property type="match status" value="1"/>
</dbReference>
<dbReference type="InterPro" id="IPR058921">
    <property type="entry name" value="PAP/OAS1-rel"/>
</dbReference>
<dbReference type="EMBL" id="JAAGAX010000008">
    <property type="protein sequence ID" value="KAF2305763.1"/>
    <property type="molecule type" value="Genomic_DNA"/>
</dbReference>
<name>A0A6A6M072_HEVBR</name>
<gene>
    <name evidence="4" type="ORF">GH714_008113</name>
</gene>
<comment type="caution">
    <text evidence="4">The sequence shown here is derived from an EMBL/GenBank/DDBJ whole genome shotgun (WGS) entry which is preliminary data.</text>
</comment>